<accession>A0AAW0ELC6</accession>
<dbReference type="GO" id="GO:0006673">
    <property type="term" value="P:inositol phosphoceramide metabolic process"/>
    <property type="evidence" value="ECO:0007669"/>
    <property type="project" value="InterPro"/>
</dbReference>
<comment type="caution">
    <text evidence="3">The sequence shown here is derived from an EMBL/GenBank/DDBJ whole genome shotgun (WGS) entry which is preliminary data.</text>
</comment>
<dbReference type="GO" id="GO:0000139">
    <property type="term" value="C:Golgi membrane"/>
    <property type="evidence" value="ECO:0007669"/>
    <property type="project" value="TreeGrafter"/>
</dbReference>
<feature type="region of interest" description="Disordered" evidence="1">
    <location>
        <begin position="273"/>
        <end position="373"/>
    </location>
</feature>
<dbReference type="GO" id="GO:0070916">
    <property type="term" value="C:inositol phosphoceramide synthase complex"/>
    <property type="evidence" value="ECO:0007669"/>
    <property type="project" value="TreeGrafter"/>
</dbReference>
<evidence type="ECO:0000313" key="4">
    <source>
        <dbReference type="Proteomes" id="UP001362999"/>
    </source>
</evidence>
<dbReference type="GO" id="GO:0070917">
    <property type="term" value="F:inositol phosphoceramide synthase regulator activity"/>
    <property type="evidence" value="ECO:0007669"/>
    <property type="project" value="InterPro"/>
</dbReference>
<proteinExistence type="predicted"/>
<reference evidence="3 4" key="1">
    <citation type="journal article" date="2024" name="J Genomics">
        <title>Draft genome sequencing and assembly of Favolaschia claudopus CIRM-BRFM 2984 isolated from oak limbs.</title>
        <authorList>
            <person name="Navarro D."/>
            <person name="Drula E."/>
            <person name="Chaduli D."/>
            <person name="Cazenave R."/>
            <person name="Ahrendt S."/>
            <person name="Wang J."/>
            <person name="Lipzen A."/>
            <person name="Daum C."/>
            <person name="Barry K."/>
            <person name="Grigoriev I.V."/>
            <person name="Favel A."/>
            <person name="Rosso M.N."/>
            <person name="Martin F."/>
        </authorList>
    </citation>
    <scope>NUCLEOTIDE SEQUENCE [LARGE SCALE GENOMIC DNA]</scope>
    <source>
        <strain evidence="3 4">CIRM-BRFM 2984</strain>
    </source>
</reference>
<dbReference type="InterPro" id="IPR013862">
    <property type="entry name" value="Kei1"/>
</dbReference>
<dbReference type="Proteomes" id="UP001362999">
    <property type="component" value="Unassembled WGS sequence"/>
</dbReference>
<feature type="compositionally biased region" description="Acidic residues" evidence="1">
    <location>
        <begin position="313"/>
        <end position="326"/>
    </location>
</feature>
<organism evidence="3 4">
    <name type="scientific">Favolaschia claudopus</name>
    <dbReference type="NCBI Taxonomy" id="2862362"/>
    <lineage>
        <taxon>Eukaryota</taxon>
        <taxon>Fungi</taxon>
        <taxon>Dikarya</taxon>
        <taxon>Basidiomycota</taxon>
        <taxon>Agaricomycotina</taxon>
        <taxon>Agaricomycetes</taxon>
        <taxon>Agaricomycetidae</taxon>
        <taxon>Agaricales</taxon>
        <taxon>Marasmiineae</taxon>
        <taxon>Mycenaceae</taxon>
        <taxon>Favolaschia</taxon>
    </lineage>
</organism>
<dbReference type="Pfam" id="PF08552">
    <property type="entry name" value="Kei1"/>
    <property type="match status" value="1"/>
</dbReference>
<feature type="transmembrane region" description="Helical" evidence="2">
    <location>
        <begin position="164"/>
        <end position="187"/>
    </location>
</feature>
<gene>
    <name evidence="3" type="ORF">R3P38DRAFT_2826765</name>
</gene>
<dbReference type="PANTHER" id="PTHR28077">
    <property type="entry name" value="INOSITOL PHOSPHORYLCERAMIDE SYNTHASE REGULATORY SUBUNIT KEI1"/>
    <property type="match status" value="1"/>
</dbReference>
<dbReference type="PANTHER" id="PTHR28077:SF1">
    <property type="entry name" value="INOSITOL PHOSPHORYLCERAMIDE SYNTHASE REGULATORY SUBUNIT KEI1"/>
    <property type="match status" value="1"/>
</dbReference>
<name>A0AAW0ELC6_9AGAR</name>
<dbReference type="EMBL" id="JAWWNJ010000001">
    <property type="protein sequence ID" value="KAK7064857.1"/>
    <property type="molecule type" value="Genomic_DNA"/>
</dbReference>
<feature type="transmembrane region" description="Helical" evidence="2">
    <location>
        <begin position="90"/>
        <end position="112"/>
    </location>
</feature>
<evidence type="ECO:0000256" key="2">
    <source>
        <dbReference type="SAM" id="Phobius"/>
    </source>
</evidence>
<protein>
    <submittedName>
        <fullName evidence="3">Inositolphosphorylceramide synthase subunit Kei1-domain-containing protein</fullName>
    </submittedName>
</protein>
<feature type="compositionally biased region" description="Low complexity" evidence="1">
    <location>
        <begin position="345"/>
        <end position="357"/>
    </location>
</feature>
<evidence type="ECO:0000256" key="1">
    <source>
        <dbReference type="SAM" id="MobiDB-lite"/>
    </source>
</evidence>
<evidence type="ECO:0000313" key="3">
    <source>
        <dbReference type="EMBL" id="KAK7064857.1"/>
    </source>
</evidence>
<sequence length="373" mass="41155">MRLMLRPQFKFRLWPFSSFFGLLDLKTGVEIAILFAVLNKVAGVYGLIAALTGAGGSFAQLSMYIYSVLGLLALGWGLQVVKEEDPRQTLYFAHLFSADYVLSTSWTVYFAVRWWWYTPHDGARQANSPAQEDLIAVAQIAGPVLTEDQRIDAARLIWNQEKGMAFAVILVSWLSKIYLALLIYSYAIHLRKGSYRSLPLSRTPLRPTTNGNLFSASALPEEELDEEDIEDFYRVPLRTPPPKPKHAGHTNTVSSVSSFADFVGAGDTKPRTYFPSSHSLPNKSIPALSHSFNPGLKKTAAASPLNPGKTASQEDDDDEVLFDTDEYPYTSSGSTSKAHSKRGTETSTSGSRSPGSSIDNNDDSIRIRTSPKM</sequence>
<keyword evidence="4" id="KW-1185">Reference proteome</keyword>
<keyword evidence="2" id="KW-0812">Transmembrane</keyword>
<keyword evidence="2" id="KW-0472">Membrane</keyword>
<feature type="transmembrane region" description="Helical" evidence="2">
    <location>
        <begin position="58"/>
        <end position="78"/>
    </location>
</feature>
<keyword evidence="2" id="KW-1133">Transmembrane helix</keyword>
<dbReference type="AlphaFoldDB" id="A0AAW0ELC6"/>